<dbReference type="EMBL" id="BAAAHK010000018">
    <property type="protein sequence ID" value="GAA0957360.1"/>
    <property type="molecule type" value="Genomic_DNA"/>
</dbReference>
<dbReference type="Proteomes" id="UP001500542">
    <property type="component" value="Unassembled WGS sequence"/>
</dbReference>
<comment type="caution">
    <text evidence="2">The sequence shown here is derived from an EMBL/GenBank/DDBJ whole genome shotgun (WGS) entry which is preliminary data.</text>
</comment>
<dbReference type="InterPro" id="IPR003961">
    <property type="entry name" value="FN3_dom"/>
</dbReference>
<reference evidence="2 3" key="1">
    <citation type="journal article" date="2019" name="Int. J. Syst. Evol. Microbiol.">
        <title>The Global Catalogue of Microorganisms (GCM) 10K type strain sequencing project: providing services to taxonomists for standard genome sequencing and annotation.</title>
        <authorList>
            <consortium name="The Broad Institute Genomics Platform"/>
            <consortium name="The Broad Institute Genome Sequencing Center for Infectious Disease"/>
            <person name="Wu L."/>
            <person name="Ma J."/>
        </authorList>
    </citation>
    <scope>NUCLEOTIDE SEQUENCE [LARGE SCALE GENOMIC DNA]</scope>
    <source>
        <strain evidence="2 3">JCM 10977</strain>
    </source>
</reference>
<organism evidence="2 3">
    <name type="scientific">Kribbella koreensis</name>
    <dbReference type="NCBI Taxonomy" id="57909"/>
    <lineage>
        <taxon>Bacteria</taxon>
        <taxon>Bacillati</taxon>
        <taxon>Actinomycetota</taxon>
        <taxon>Actinomycetes</taxon>
        <taxon>Propionibacteriales</taxon>
        <taxon>Kribbellaceae</taxon>
        <taxon>Kribbella</taxon>
    </lineage>
</organism>
<name>A0ABN1RHY5_9ACTN</name>
<evidence type="ECO:0000313" key="3">
    <source>
        <dbReference type="Proteomes" id="UP001500542"/>
    </source>
</evidence>
<keyword evidence="3" id="KW-1185">Reference proteome</keyword>
<sequence length="593" mass="64365">MLLTATGGRAVQAATDPGYDWDDGTLQGWSLDWGDAAPVNSTTAARSGDRSLALPVEGDEYPGFQSPAKPAGLGVGSVVTYYVYAPRNARTLEVKPYVTDDAFLEHFGDKVDLRPGEWTTVTFTVPSVPNIHHLGIEVDSASWSGRVYLDDVQWTAPTELPPVVTTGPAREVRSTTAVVTGTVDPRGLATTCHFDYGTSRRYSAATPDAAATADVSAKLTGLKAGTTYHYRLNCQNSGGRLTGADATFTTATKATDPRGALFEAQNLIYGSHIGAWDMDGGTAISNATAGANVMAAKIRVIKWQMWKPPCELRPTDCQTEAQFNTAIDGIRRLGAEPLIGLPPIWDQQCATAPDAWSLAWQQWIIRTAGSRVRLYELGNEPDHYCNMTGQRYHDELWVNAPVLKAYARTLGHQIFIGGPGVANTDASTLANVETWLAATKADYLANGQNRDWIPDFVSTHTYLTSAENDTQAHAQARIDAWGAFYDQLGAFIATTFAGLTDEGFPIADQVKLADTEWNDTIDIDWQGNEDGAWTDFYINAMFAMLRGHGVWLSNQSTIASHNGGSFDLLLPDGNAKLLYESYRTVSTSDPRND</sequence>
<dbReference type="Gene3D" id="3.20.20.80">
    <property type="entry name" value="Glycosidases"/>
    <property type="match status" value="1"/>
</dbReference>
<dbReference type="RefSeq" id="WP_343979929.1">
    <property type="nucleotide sequence ID" value="NZ_BAAAHK010000018.1"/>
</dbReference>
<evidence type="ECO:0000259" key="1">
    <source>
        <dbReference type="PROSITE" id="PS50853"/>
    </source>
</evidence>
<dbReference type="Gene3D" id="2.60.120.260">
    <property type="entry name" value="Galactose-binding domain-like"/>
    <property type="match status" value="1"/>
</dbReference>
<dbReference type="SUPFAM" id="SSF51445">
    <property type="entry name" value="(Trans)glycosidases"/>
    <property type="match status" value="1"/>
</dbReference>
<dbReference type="InterPro" id="IPR017853">
    <property type="entry name" value="GH"/>
</dbReference>
<dbReference type="PROSITE" id="PS50853">
    <property type="entry name" value="FN3"/>
    <property type="match status" value="1"/>
</dbReference>
<dbReference type="InterPro" id="IPR013783">
    <property type="entry name" value="Ig-like_fold"/>
</dbReference>
<gene>
    <name evidence="2" type="ORF">GCM10009554_68040</name>
</gene>
<accession>A0ABN1RHY5</accession>
<dbReference type="Gene3D" id="2.60.40.10">
    <property type="entry name" value="Immunoglobulins"/>
    <property type="match status" value="1"/>
</dbReference>
<feature type="domain" description="Fibronectin type-III" evidence="1">
    <location>
        <begin position="161"/>
        <end position="258"/>
    </location>
</feature>
<evidence type="ECO:0000313" key="2">
    <source>
        <dbReference type="EMBL" id="GAA0957360.1"/>
    </source>
</evidence>
<protein>
    <recommendedName>
        <fullName evidence="1">Fibronectin type-III domain-containing protein</fullName>
    </recommendedName>
</protein>
<proteinExistence type="predicted"/>